<reference evidence="1 2" key="1">
    <citation type="submission" date="2020-08" db="EMBL/GenBank/DDBJ databases">
        <title>Whole-Genome Sequence of French Clinical Streptomyces mexicanus Strain Q0842.</title>
        <authorList>
            <person name="Boxberger M."/>
            <person name="La Scola B."/>
        </authorList>
    </citation>
    <scope>NUCLEOTIDE SEQUENCE [LARGE SCALE GENOMIC DNA]</scope>
    <source>
        <strain evidence="1 2">Marseille-Q0842</strain>
    </source>
</reference>
<dbReference type="AlphaFoldDB" id="A0A7X1I7L9"/>
<gene>
    <name evidence="1" type="ORF">H1R13_34205</name>
</gene>
<proteinExistence type="predicted"/>
<dbReference type="Proteomes" id="UP000517694">
    <property type="component" value="Unassembled WGS sequence"/>
</dbReference>
<evidence type="ECO:0000313" key="1">
    <source>
        <dbReference type="EMBL" id="MBC2869826.1"/>
    </source>
</evidence>
<dbReference type="RefSeq" id="WP_159665652.1">
    <property type="nucleotide sequence ID" value="NZ_JACMHY010000022.1"/>
</dbReference>
<name>A0A7X1I7L9_9ACTN</name>
<keyword evidence="2" id="KW-1185">Reference proteome</keyword>
<dbReference type="EMBL" id="JACMHY010000022">
    <property type="protein sequence ID" value="MBC2869826.1"/>
    <property type="molecule type" value="Genomic_DNA"/>
</dbReference>
<sequence length="124" mass="13703">MAVTVTPQTELRIEVAWTRLDDRHGHLARAVTSGRLAHGLQALADDYGAGYTPQASAEDALAAARATTQLARLLESRAAVQVVHLRDDHKLSWRTIAEHLHGDPEKHSTVRRQYDTGRRHIEGG</sequence>
<comment type="caution">
    <text evidence="1">The sequence shown here is derived from an EMBL/GenBank/DDBJ whole genome shotgun (WGS) entry which is preliminary data.</text>
</comment>
<protein>
    <submittedName>
        <fullName evidence="1">Uncharacterized protein</fullName>
    </submittedName>
</protein>
<dbReference type="OrthoDB" id="9429465at2"/>
<organism evidence="1 2">
    <name type="scientific">Streptomyces mexicanus</name>
    <dbReference type="NCBI Taxonomy" id="178566"/>
    <lineage>
        <taxon>Bacteria</taxon>
        <taxon>Bacillati</taxon>
        <taxon>Actinomycetota</taxon>
        <taxon>Actinomycetes</taxon>
        <taxon>Kitasatosporales</taxon>
        <taxon>Streptomycetaceae</taxon>
        <taxon>Streptomyces</taxon>
    </lineage>
</organism>
<accession>A0A7X1I7L9</accession>
<evidence type="ECO:0000313" key="2">
    <source>
        <dbReference type="Proteomes" id="UP000517694"/>
    </source>
</evidence>